<reference evidence="2 3" key="1">
    <citation type="submission" date="2018-05" db="EMBL/GenBank/DDBJ databases">
        <title>Genomic Encyclopedia of Type Strains, Phase IV (KMG-IV): sequencing the most valuable type-strain genomes for metagenomic binning, comparative biology and taxonomic classification.</title>
        <authorList>
            <person name="Goeker M."/>
        </authorList>
    </citation>
    <scope>NUCLEOTIDE SEQUENCE [LARGE SCALE GENOMIC DNA]</scope>
    <source>
        <strain evidence="2 3">DSM 45480</strain>
    </source>
</reference>
<feature type="transmembrane region" description="Helical" evidence="1">
    <location>
        <begin position="74"/>
        <end position="94"/>
    </location>
</feature>
<comment type="caution">
    <text evidence="2">The sequence shown here is derived from an EMBL/GenBank/DDBJ whole genome shotgun (WGS) entry which is preliminary data.</text>
</comment>
<keyword evidence="1" id="KW-0812">Transmembrane</keyword>
<keyword evidence="1" id="KW-0472">Membrane</keyword>
<evidence type="ECO:0000313" key="3">
    <source>
        <dbReference type="Proteomes" id="UP000246005"/>
    </source>
</evidence>
<feature type="transmembrane region" description="Helical" evidence="1">
    <location>
        <begin position="166"/>
        <end position="183"/>
    </location>
</feature>
<dbReference type="RefSeq" id="WP_109640244.1">
    <property type="nucleotide sequence ID" value="NZ_QGHB01000012.1"/>
</dbReference>
<accession>A0A316HQN6</accession>
<feature type="transmembrane region" description="Helical" evidence="1">
    <location>
        <begin position="110"/>
        <end position="130"/>
    </location>
</feature>
<name>A0A316HQN6_9PSEU</name>
<protein>
    <submittedName>
        <fullName evidence="2">Uncharacterized protein</fullName>
    </submittedName>
</protein>
<organism evidence="2 3">
    <name type="scientific">Lentzea atacamensis</name>
    <dbReference type="NCBI Taxonomy" id="531938"/>
    <lineage>
        <taxon>Bacteria</taxon>
        <taxon>Bacillati</taxon>
        <taxon>Actinomycetota</taxon>
        <taxon>Actinomycetes</taxon>
        <taxon>Pseudonocardiales</taxon>
        <taxon>Pseudonocardiaceae</taxon>
        <taxon>Lentzea</taxon>
    </lineage>
</organism>
<sequence>MKTPKHLPPRQKRPEPVDQGEVLRKVGAVLANVTVITGLLVAFGWKRSDTQSRALGIESNILGMSTADYMLRSITPVFVLLAVVVVSGLVWLWLEPRLRSALLASKPLRTALAWAWVQLPLVVVGLGYVWPVASFYTFPLAVGGGILLSCYVIRLRAGRDWNWPRIRLFAAAAGVLCLFWAALNYAQVDGQRMADEFAAHAAPSVTVYSQERLHISAPGVREQALDGEKSRYRYRYVGLLLLENTGGKYFLVSDEWTRSSGVVVVLRDEPATRLEFSR</sequence>
<proteinExistence type="predicted"/>
<gene>
    <name evidence="2" type="ORF">C8D88_112165</name>
</gene>
<dbReference type="EMBL" id="QGHB01000012">
    <property type="protein sequence ID" value="PWK82915.1"/>
    <property type="molecule type" value="Genomic_DNA"/>
</dbReference>
<evidence type="ECO:0000313" key="2">
    <source>
        <dbReference type="EMBL" id="PWK82915.1"/>
    </source>
</evidence>
<feature type="transmembrane region" description="Helical" evidence="1">
    <location>
        <begin position="136"/>
        <end position="154"/>
    </location>
</feature>
<keyword evidence="1" id="KW-1133">Transmembrane helix</keyword>
<feature type="transmembrane region" description="Helical" evidence="1">
    <location>
        <begin position="22"/>
        <end position="45"/>
    </location>
</feature>
<dbReference type="Proteomes" id="UP000246005">
    <property type="component" value="Unassembled WGS sequence"/>
</dbReference>
<dbReference type="AlphaFoldDB" id="A0A316HQN6"/>
<evidence type="ECO:0000256" key="1">
    <source>
        <dbReference type="SAM" id="Phobius"/>
    </source>
</evidence>